<keyword evidence="2 5" id="KW-0812">Transmembrane</keyword>
<comment type="subcellular location">
    <subcellularLocation>
        <location evidence="1">Membrane</location>
        <topology evidence="1">Multi-pass membrane protein</topology>
    </subcellularLocation>
</comment>
<feature type="transmembrane region" description="Helical" evidence="5">
    <location>
        <begin position="234"/>
        <end position="255"/>
    </location>
</feature>
<dbReference type="InterPro" id="IPR044878">
    <property type="entry name" value="UbiA_sf"/>
</dbReference>
<sequence>MSVTSAWAWRWGGRTPCTAAIRVTLATVSERSCPTSCLQNGANRCTCGARLPCSCAGCPYDRLVDTTDRPHVPSPAARLSGAPAGLALSCHPGPVVAVTGLATALAVSSGPAHGRWVLVGAAVLAGQLSVGWCNDAFDAVRDAGAARPGKPVARGAVGRGTVWGAAFTALFLCAVLSFACGAAAGAAHMTGVVAAWAYNLRLKGTALSWLPYAIGFGSLPCLVALSLPGSPWPAWWAVAAGALLGVAAHLGDVLPDIEEDLRAGVRGLPQRLGPARVRRLLPAPLVAATAVLLLGPSEAPGGRTTAVLSGVALCAVAAATVCAGPRPVGAWRKAALAGTVVAASADVALLLARGTQIA</sequence>
<feature type="transmembrane region" description="Helical" evidence="5">
    <location>
        <begin position="169"/>
        <end position="197"/>
    </location>
</feature>
<dbReference type="InterPro" id="IPR000537">
    <property type="entry name" value="UbiA_prenyltransferase"/>
</dbReference>
<dbReference type="GO" id="GO:0016020">
    <property type="term" value="C:membrane"/>
    <property type="evidence" value="ECO:0007669"/>
    <property type="project" value="UniProtKB-SubCell"/>
</dbReference>
<evidence type="ECO:0000256" key="5">
    <source>
        <dbReference type="SAM" id="Phobius"/>
    </source>
</evidence>
<comment type="caution">
    <text evidence="6">The sequence shown here is derived from an EMBL/GenBank/DDBJ whole genome shotgun (WGS) entry which is preliminary data.</text>
</comment>
<dbReference type="EMBL" id="RDBM01000010">
    <property type="protein sequence ID" value="TXS33765.1"/>
    <property type="molecule type" value="Genomic_DNA"/>
</dbReference>
<dbReference type="Pfam" id="PF01040">
    <property type="entry name" value="UbiA"/>
    <property type="match status" value="1"/>
</dbReference>
<reference evidence="6" key="1">
    <citation type="submission" date="2018-10" db="EMBL/GenBank/DDBJ databases">
        <authorList>
            <person name="Hariharan J."/>
            <person name="Choudoir M.J."/>
            <person name="Diebold P."/>
            <person name="Panke-Buisse K."/>
            <person name="Campbell A.N."/>
            <person name="Buckley D.H."/>
        </authorList>
    </citation>
    <scope>NUCLEOTIDE SEQUENCE</scope>
    <source>
        <strain evidence="6">Gb1</strain>
    </source>
</reference>
<proteinExistence type="predicted"/>
<keyword evidence="4 5" id="KW-0472">Membrane</keyword>
<organism evidence="6">
    <name type="scientific">Streptomyces sp. gb1(2016)</name>
    <dbReference type="NCBI Taxonomy" id="1828321"/>
    <lineage>
        <taxon>Bacteria</taxon>
        <taxon>Bacillati</taxon>
        <taxon>Actinomycetota</taxon>
        <taxon>Actinomycetes</taxon>
        <taxon>Kitasatosporales</taxon>
        <taxon>Streptomycetaceae</taxon>
        <taxon>Streptomyces</taxon>
    </lineage>
</organism>
<gene>
    <name evidence="6" type="ORF">EAO74_02505</name>
</gene>
<accession>A0A652LCL3</accession>
<keyword evidence="3 5" id="KW-1133">Transmembrane helix</keyword>
<feature type="transmembrane region" description="Helical" evidence="5">
    <location>
        <begin position="306"/>
        <end position="323"/>
    </location>
</feature>
<evidence type="ECO:0000256" key="4">
    <source>
        <dbReference type="ARBA" id="ARBA00023136"/>
    </source>
</evidence>
<dbReference type="GO" id="GO:0016765">
    <property type="term" value="F:transferase activity, transferring alkyl or aryl (other than methyl) groups"/>
    <property type="evidence" value="ECO:0007669"/>
    <property type="project" value="InterPro"/>
</dbReference>
<evidence type="ECO:0008006" key="7">
    <source>
        <dbReference type="Google" id="ProtNLM"/>
    </source>
</evidence>
<evidence type="ECO:0000256" key="3">
    <source>
        <dbReference type="ARBA" id="ARBA00022989"/>
    </source>
</evidence>
<name>A0A652LCL3_9ACTN</name>
<evidence type="ECO:0000256" key="1">
    <source>
        <dbReference type="ARBA" id="ARBA00004141"/>
    </source>
</evidence>
<dbReference type="AlphaFoldDB" id="A0A652LCL3"/>
<feature type="transmembrane region" description="Helical" evidence="5">
    <location>
        <begin position="209"/>
        <end position="228"/>
    </location>
</feature>
<dbReference type="Gene3D" id="1.10.357.140">
    <property type="entry name" value="UbiA prenyltransferase"/>
    <property type="match status" value="1"/>
</dbReference>
<evidence type="ECO:0000313" key="6">
    <source>
        <dbReference type="EMBL" id="TXS33765.1"/>
    </source>
</evidence>
<protein>
    <recommendedName>
        <fullName evidence="7">Ubiquinone biosynthesis protein UbiA</fullName>
    </recommendedName>
</protein>
<evidence type="ECO:0000256" key="2">
    <source>
        <dbReference type="ARBA" id="ARBA00022692"/>
    </source>
</evidence>
<dbReference type="CDD" id="cd13956">
    <property type="entry name" value="PT_UbiA"/>
    <property type="match status" value="1"/>
</dbReference>